<organism evidence="4 5">
    <name type="scientific">Candidatus Raymondbacteria bacterium RIFOXYD12_FULL_49_13</name>
    <dbReference type="NCBI Taxonomy" id="1817890"/>
    <lineage>
        <taxon>Bacteria</taxon>
        <taxon>Raymondiibacteriota</taxon>
    </lineage>
</organism>
<dbReference type="EMBL" id="MFYX01000073">
    <property type="protein sequence ID" value="OGK04423.1"/>
    <property type="molecule type" value="Genomic_DNA"/>
</dbReference>
<dbReference type="Proteomes" id="UP000179243">
    <property type="component" value="Unassembled WGS sequence"/>
</dbReference>
<proteinExistence type="predicted"/>
<name>A0A1F7FCP6_UNCRA</name>
<dbReference type="PANTHER" id="PTHR43818:SF11">
    <property type="entry name" value="BCDNA.GH03377"/>
    <property type="match status" value="1"/>
</dbReference>
<dbReference type="GO" id="GO:0016491">
    <property type="term" value="F:oxidoreductase activity"/>
    <property type="evidence" value="ECO:0007669"/>
    <property type="project" value="UniProtKB-KW"/>
</dbReference>
<evidence type="ECO:0000259" key="3">
    <source>
        <dbReference type="Pfam" id="PF22725"/>
    </source>
</evidence>
<dbReference type="PANTHER" id="PTHR43818">
    <property type="entry name" value="BCDNA.GH03377"/>
    <property type="match status" value="1"/>
</dbReference>
<evidence type="ECO:0000313" key="4">
    <source>
        <dbReference type="EMBL" id="OGK04423.1"/>
    </source>
</evidence>
<dbReference type="SUPFAM" id="SSF51735">
    <property type="entry name" value="NAD(P)-binding Rossmann-fold domains"/>
    <property type="match status" value="1"/>
</dbReference>
<accession>A0A1F7FCP6</accession>
<dbReference type="AlphaFoldDB" id="A0A1F7FCP6"/>
<dbReference type="Pfam" id="PF01408">
    <property type="entry name" value="GFO_IDH_MocA"/>
    <property type="match status" value="1"/>
</dbReference>
<dbReference type="Gene3D" id="3.30.360.10">
    <property type="entry name" value="Dihydrodipicolinate Reductase, domain 2"/>
    <property type="match status" value="1"/>
</dbReference>
<reference evidence="4 5" key="1">
    <citation type="journal article" date="2016" name="Nat. Commun.">
        <title>Thousands of microbial genomes shed light on interconnected biogeochemical processes in an aquifer system.</title>
        <authorList>
            <person name="Anantharaman K."/>
            <person name="Brown C.T."/>
            <person name="Hug L.A."/>
            <person name="Sharon I."/>
            <person name="Castelle C.J."/>
            <person name="Probst A.J."/>
            <person name="Thomas B.C."/>
            <person name="Singh A."/>
            <person name="Wilkins M.J."/>
            <person name="Karaoz U."/>
            <person name="Brodie E.L."/>
            <person name="Williams K.H."/>
            <person name="Hubbard S.S."/>
            <person name="Banfield J.F."/>
        </authorList>
    </citation>
    <scope>NUCLEOTIDE SEQUENCE [LARGE SCALE GENOMIC DNA]</scope>
</reference>
<keyword evidence="1" id="KW-0560">Oxidoreductase</keyword>
<evidence type="ECO:0000313" key="5">
    <source>
        <dbReference type="Proteomes" id="UP000179243"/>
    </source>
</evidence>
<evidence type="ECO:0000259" key="2">
    <source>
        <dbReference type="Pfam" id="PF01408"/>
    </source>
</evidence>
<dbReference type="Gene3D" id="3.40.50.720">
    <property type="entry name" value="NAD(P)-binding Rossmann-like Domain"/>
    <property type="match status" value="1"/>
</dbReference>
<evidence type="ECO:0000256" key="1">
    <source>
        <dbReference type="ARBA" id="ARBA00023002"/>
    </source>
</evidence>
<dbReference type="SUPFAM" id="SSF55347">
    <property type="entry name" value="Glyceraldehyde-3-phosphate dehydrogenase-like, C-terminal domain"/>
    <property type="match status" value="1"/>
</dbReference>
<dbReference type="InterPro" id="IPR050463">
    <property type="entry name" value="Gfo/Idh/MocA_oxidrdct_glycsds"/>
</dbReference>
<feature type="domain" description="GFO/IDH/MocA-like oxidoreductase" evidence="3">
    <location>
        <begin position="130"/>
        <end position="264"/>
    </location>
</feature>
<dbReference type="InterPro" id="IPR000683">
    <property type="entry name" value="Gfo/Idh/MocA-like_OxRdtase_N"/>
</dbReference>
<dbReference type="InterPro" id="IPR036291">
    <property type="entry name" value="NAD(P)-bd_dom_sf"/>
</dbReference>
<protein>
    <submittedName>
        <fullName evidence="4">Oxidoreductase</fullName>
    </submittedName>
</protein>
<gene>
    <name evidence="4" type="ORF">A2519_18330</name>
</gene>
<dbReference type="GO" id="GO:0000166">
    <property type="term" value="F:nucleotide binding"/>
    <property type="evidence" value="ECO:0007669"/>
    <property type="project" value="InterPro"/>
</dbReference>
<dbReference type="InterPro" id="IPR055170">
    <property type="entry name" value="GFO_IDH_MocA-like_dom"/>
</dbReference>
<dbReference type="Pfam" id="PF22725">
    <property type="entry name" value="GFO_IDH_MocA_C3"/>
    <property type="match status" value="1"/>
</dbReference>
<feature type="domain" description="Gfo/Idh/MocA-like oxidoreductase N-terminal" evidence="2">
    <location>
        <begin position="5"/>
        <end position="118"/>
    </location>
</feature>
<sequence length="366" mass="39533">MKPTKIGVIGCGTICGIYFTSLRKFPTVEVAACADIDIKKAKAKAAEFSVPRACTVDELLADKDISLVVNLTIPVVHAEVSIRALNAGKHVYSEKPLATTRKDAARVIEVAKRKKLRIGCAPDTVLGGGIQTCKKIIDDGWIGKPVAATAFMMGHGPEAWHPNPFFFYEPGAGPLFDVGPYYVAALITLLGPVKTVASMARMSFKQRLATSKEHFGKTIEVKTPTHVAGTLEFANGAIGTLITSFDVWGTKTPRIEIYGSEATLAVPDPNTFGGPIQIRRMGIAEFVDIPVMFPYAENFRGLGAADIVHAVMNKRDHRANGEIAYHSVDVMESLLEASKAQKHLKIKSSCKRPALMPLGRAMGMLD</sequence>
<comment type="caution">
    <text evidence="4">The sequence shown here is derived from an EMBL/GenBank/DDBJ whole genome shotgun (WGS) entry which is preliminary data.</text>
</comment>